<protein>
    <submittedName>
        <fullName evidence="2">Uncharacterized protein</fullName>
    </submittedName>
</protein>
<reference evidence="2 3" key="1">
    <citation type="submission" date="2024-03" db="EMBL/GenBank/DDBJ databases">
        <title>A high-quality draft genome sequence of Diaporthe vaccinii, a causative agent of upright dieback and viscid rot disease in cranberry plants.</title>
        <authorList>
            <person name="Sarrasin M."/>
            <person name="Lang B.F."/>
            <person name="Burger G."/>
        </authorList>
    </citation>
    <scope>NUCLEOTIDE SEQUENCE [LARGE SCALE GENOMIC DNA]</scope>
    <source>
        <strain evidence="2 3">IS7</strain>
    </source>
</reference>
<feature type="chain" id="PRO_5047168903" evidence="1">
    <location>
        <begin position="21"/>
        <end position="74"/>
    </location>
</feature>
<keyword evidence="3" id="KW-1185">Reference proteome</keyword>
<dbReference type="EMBL" id="JBAWTH010000173">
    <property type="protein sequence ID" value="KAL2273763.1"/>
    <property type="molecule type" value="Genomic_DNA"/>
</dbReference>
<organism evidence="2 3">
    <name type="scientific">Diaporthe vaccinii</name>
    <dbReference type="NCBI Taxonomy" id="105482"/>
    <lineage>
        <taxon>Eukaryota</taxon>
        <taxon>Fungi</taxon>
        <taxon>Dikarya</taxon>
        <taxon>Ascomycota</taxon>
        <taxon>Pezizomycotina</taxon>
        <taxon>Sordariomycetes</taxon>
        <taxon>Sordariomycetidae</taxon>
        <taxon>Diaporthales</taxon>
        <taxon>Diaporthaceae</taxon>
        <taxon>Diaporthe</taxon>
        <taxon>Diaporthe eres species complex</taxon>
    </lineage>
</organism>
<evidence type="ECO:0000313" key="3">
    <source>
        <dbReference type="Proteomes" id="UP001600888"/>
    </source>
</evidence>
<feature type="signal peptide" evidence="1">
    <location>
        <begin position="1"/>
        <end position="20"/>
    </location>
</feature>
<proteinExistence type="predicted"/>
<evidence type="ECO:0000313" key="2">
    <source>
        <dbReference type="EMBL" id="KAL2273763.1"/>
    </source>
</evidence>
<evidence type="ECO:0000256" key="1">
    <source>
        <dbReference type="SAM" id="SignalP"/>
    </source>
</evidence>
<sequence length="74" mass="8201">MKVSILSTIAAFLLPMAAMAAPSEGARGLIKRDCPSVFSLKLTIEDNSTYWLAPLPNEVHRQRSSRSYLPLRLV</sequence>
<dbReference type="Proteomes" id="UP001600888">
    <property type="component" value="Unassembled WGS sequence"/>
</dbReference>
<name>A0ABR4DTQ1_9PEZI</name>
<comment type="caution">
    <text evidence="2">The sequence shown here is derived from an EMBL/GenBank/DDBJ whole genome shotgun (WGS) entry which is preliminary data.</text>
</comment>
<keyword evidence="1" id="KW-0732">Signal</keyword>
<gene>
    <name evidence="2" type="ORF">FJTKL_04085</name>
</gene>
<accession>A0ABR4DTQ1</accession>